<comment type="similarity">
    <text evidence="3">In the C-terminal section; belongs to the pectinesterase family.</text>
</comment>
<dbReference type="SUPFAM" id="SSF101148">
    <property type="entry name" value="Plant invertase/pectin methylesterase inhibitor"/>
    <property type="match status" value="1"/>
</dbReference>
<feature type="signal peptide" evidence="12">
    <location>
        <begin position="1"/>
        <end position="21"/>
    </location>
</feature>
<dbReference type="Pfam" id="PF01095">
    <property type="entry name" value="Pectinesterase"/>
    <property type="match status" value="1"/>
</dbReference>
<keyword evidence="9" id="KW-0961">Cell wall biogenesis/degradation</keyword>
<comment type="catalytic activity">
    <reaction evidence="10">
        <text>[(1-&gt;4)-alpha-D-galacturonosyl methyl ester](n) + n H2O = [(1-&gt;4)-alpha-D-galacturonosyl](n) + n methanol + n H(+)</text>
        <dbReference type="Rhea" id="RHEA:22380"/>
        <dbReference type="Rhea" id="RHEA-COMP:14570"/>
        <dbReference type="Rhea" id="RHEA-COMP:14573"/>
        <dbReference type="ChEBI" id="CHEBI:15377"/>
        <dbReference type="ChEBI" id="CHEBI:15378"/>
        <dbReference type="ChEBI" id="CHEBI:17790"/>
        <dbReference type="ChEBI" id="CHEBI:140522"/>
        <dbReference type="ChEBI" id="CHEBI:140523"/>
        <dbReference type="EC" id="3.1.1.11"/>
    </reaction>
</comment>
<comment type="similarity">
    <text evidence="2">In the N-terminal section; belongs to the PMEI family.</text>
</comment>
<evidence type="ECO:0000256" key="2">
    <source>
        <dbReference type="ARBA" id="ARBA00006027"/>
    </source>
</evidence>
<dbReference type="InterPro" id="IPR012334">
    <property type="entry name" value="Pectin_lyas_fold"/>
</dbReference>
<comment type="function">
    <text evidence="11">Acts in the modification of cell walls via demethylesterification of cell wall pectin.</text>
</comment>
<keyword evidence="7" id="KW-1015">Disulfide bond</keyword>
<evidence type="ECO:0000259" key="13">
    <source>
        <dbReference type="SMART" id="SM00856"/>
    </source>
</evidence>
<evidence type="ECO:0000256" key="5">
    <source>
        <dbReference type="ARBA" id="ARBA00022801"/>
    </source>
</evidence>
<evidence type="ECO:0000313" key="15">
    <source>
        <dbReference type="Proteomes" id="UP001604336"/>
    </source>
</evidence>
<evidence type="ECO:0000256" key="9">
    <source>
        <dbReference type="ARBA" id="ARBA00023316"/>
    </source>
</evidence>
<keyword evidence="8" id="KW-0325">Glycoprotein</keyword>
<feature type="chain" id="PRO_5044878531" description="pectinesterase" evidence="12">
    <location>
        <begin position="22"/>
        <end position="334"/>
    </location>
</feature>
<keyword evidence="12" id="KW-0732">Signal</keyword>
<dbReference type="GO" id="GO:0071555">
    <property type="term" value="P:cell wall organization"/>
    <property type="evidence" value="ECO:0007669"/>
    <property type="project" value="UniProtKB-KW"/>
</dbReference>
<evidence type="ECO:0000256" key="1">
    <source>
        <dbReference type="ARBA" id="ARBA00005184"/>
    </source>
</evidence>
<evidence type="ECO:0000256" key="4">
    <source>
        <dbReference type="ARBA" id="ARBA00013229"/>
    </source>
</evidence>
<evidence type="ECO:0000313" key="14">
    <source>
        <dbReference type="EMBL" id="KAL2498615.1"/>
    </source>
</evidence>
<dbReference type="EMBL" id="JBFOLK010000007">
    <property type="protein sequence ID" value="KAL2498615.1"/>
    <property type="molecule type" value="Genomic_DNA"/>
</dbReference>
<reference evidence="15" key="1">
    <citation type="submission" date="2024-07" db="EMBL/GenBank/DDBJ databases">
        <title>Two chromosome-level genome assemblies of Korean endemic species Abeliophyllum distichum and Forsythia ovata (Oleaceae).</title>
        <authorList>
            <person name="Jang H."/>
        </authorList>
    </citation>
    <scope>NUCLEOTIDE SEQUENCE [LARGE SCALE GENOMIC DNA]</scope>
</reference>
<dbReference type="NCBIfam" id="TIGR01614">
    <property type="entry name" value="PME_inhib"/>
    <property type="match status" value="1"/>
</dbReference>
<dbReference type="Gene3D" id="1.20.140.40">
    <property type="entry name" value="Invertase/pectin methylesterase inhibitor family protein"/>
    <property type="match status" value="1"/>
</dbReference>
<dbReference type="AlphaFoldDB" id="A0ABD1SDD3"/>
<dbReference type="InterPro" id="IPR035513">
    <property type="entry name" value="Invertase/methylesterase_inhib"/>
</dbReference>
<dbReference type="SUPFAM" id="SSF51126">
    <property type="entry name" value="Pectin lyase-like"/>
    <property type="match status" value="1"/>
</dbReference>
<dbReference type="Gene3D" id="2.160.20.10">
    <property type="entry name" value="Single-stranded right-handed beta-helix, Pectin lyase-like"/>
    <property type="match status" value="1"/>
</dbReference>
<evidence type="ECO:0000256" key="8">
    <source>
        <dbReference type="ARBA" id="ARBA00023180"/>
    </source>
</evidence>
<accession>A0ABD1SDD3</accession>
<dbReference type="FunFam" id="1.20.140.40:FF:000021">
    <property type="entry name" value="Probable pectinesterase/pectinesterase inhibitor 51"/>
    <property type="match status" value="1"/>
</dbReference>
<dbReference type="PANTHER" id="PTHR31707">
    <property type="entry name" value="PECTINESTERASE"/>
    <property type="match status" value="1"/>
</dbReference>
<gene>
    <name evidence="14" type="ORF">Adt_24165</name>
</gene>
<keyword evidence="15" id="KW-1185">Reference proteome</keyword>
<protein>
    <recommendedName>
        <fullName evidence="4">pectinesterase</fullName>
        <ecNumber evidence="4">3.1.1.11</ecNumber>
    </recommendedName>
</protein>
<name>A0ABD1SDD3_9LAMI</name>
<keyword evidence="5" id="KW-0378">Hydrolase</keyword>
<dbReference type="InterPro" id="IPR011050">
    <property type="entry name" value="Pectin_lyase_fold/virulence"/>
</dbReference>
<dbReference type="InterPro" id="IPR000070">
    <property type="entry name" value="Pectinesterase_cat"/>
</dbReference>
<sequence length="334" mass="35469">MASLVSLALLSLILYFSLSAASRYHNKPSSGVLTDNNIISEACKASRDPLTCEAALSQSNDVPSNATILQVIQTATSVSSQNLNKARGMVQDILDASTGNQNRSRVAKSCLEILHYSDYRINLTDVALANGKIKDARAWMTAALAYQYDCWSGLKYVNQTSQVDETMAFMYSLTGLSSNALGMLVNYDNFGQKTEAWGPPKTERDGFWEGGSRASGSGFVGGVPPGLKADVTVCKGRGCTYNTVQEAVNAAPDYPVAGKQFVIEIRAGVYEETVRVPLEKKNVVFLGDGMGKTVITGSLNAGMEGVSTYNSATIGVLGDGFMASGLTIQNTAGS</sequence>
<evidence type="ECO:0000256" key="12">
    <source>
        <dbReference type="SAM" id="SignalP"/>
    </source>
</evidence>
<evidence type="ECO:0000256" key="11">
    <source>
        <dbReference type="ARBA" id="ARBA00057335"/>
    </source>
</evidence>
<dbReference type="Proteomes" id="UP001604336">
    <property type="component" value="Unassembled WGS sequence"/>
</dbReference>
<evidence type="ECO:0000256" key="7">
    <source>
        <dbReference type="ARBA" id="ARBA00023157"/>
    </source>
</evidence>
<evidence type="ECO:0000256" key="6">
    <source>
        <dbReference type="ARBA" id="ARBA00023085"/>
    </source>
</evidence>
<dbReference type="SMART" id="SM00856">
    <property type="entry name" value="PMEI"/>
    <property type="match status" value="1"/>
</dbReference>
<evidence type="ECO:0000256" key="3">
    <source>
        <dbReference type="ARBA" id="ARBA00007786"/>
    </source>
</evidence>
<dbReference type="Pfam" id="PF04043">
    <property type="entry name" value="PMEI"/>
    <property type="match status" value="1"/>
</dbReference>
<evidence type="ECO:0000256" key="10">
    <source>
        <dbReference type="ARBA" id="ARBA00047928"/>
    </source>
</evidence>
<proteinExistence type="inferred from homology"/>
<dbReference type="InterPro" id="IPR006501">
    <property type="entry name" value="Pectinesterase_inhib_dom"/>
</dbReference>
<organism evidence="14 15">
    <name type="scientific">Abeliophyllum distichum</name>
    <dbReference type="NCBI Taxonomy" id="126358"/>
    <lineage>
        <taxon>Eukaryota</taxon>
        <taxon>Viridiplantae</taxon>
        <taxon>Streptophyta</taxon>
        <taxon>Embryophyta</taxon>
        <taxon>Tracheophyta</taxon>
        <taxon>Spermatophyta</taxon>
        <taxon>Magnoliopsida</taxon>
        <taxon>eudicotyledons</taxon>
        <taxon>Gunneridae</taxon>
        <taxon>Pentapetalae</taxon>
        <taxon>asterids</taxon>
        <taxon>lamiids</taxon>
        <taxon>Lamiales</taxon>
        <taxon>Oleaceae</taxon>
        <taxon>Forsythieae</taxon>
        <taxon>Abeliophyllum</taxon>
    </lineage>
</organism>
<feature type="domain" description="Pectinesterase inhibitor" evidence="13">
    <location>
        <begin position="34"/>
        <end position="183"/>
    </location>
</feature>
<comment type="pathway">
    <text evidence="1">Glycan metabolism; pectin degradation; 2-dehydro-3-deoxy-D-gluconate from pectin: step 1/5.</text>
</comment>
<dbReference type="CDD" id="cd15798">
    <property type="entry name" value="PMEI-like_3"/>
    <property type="match status" value="1"/>
</dbReference>
<dbReference type="EC" id="3.1.1.11" evidence="4"/>
<comment type="caution">
    <text evidence="14">The sequence shown here is derived from an EMBL/GenBank/DDBJ whole genome shotgun (WGS) entry which is preliminary data.</text>
</comment>
<keyword evidence="6" id="KW-0063">Aspartyl esterase</keyword>
<dbReference type="GO" id="GO:0030599">
    <property type="term" value="F:pectinesterase activity"/>
    <property type="evidence" value="ECO:0007669"/>
    <property type="project" value="UniProtKB-EC"/>
</dbReference>